<feature type="compositionally biased region" description="Polar residues" evidence="4">
    <location>
        <begin position="810"/>
        <end position="822"/>
    </location>
</feature>
<dbReference type="InterPro" id="IPR006585">
    <property type="entry name" value="FTP1"/>
</dbReference>
<comment type="caution">
    <text evidence="7">The sequence shown here is derived from an EMBL/GenBank/DDBJ whole genome shotgun (WGS) entry which is preliminary data.</text>
</comment>
<keyword evidence="5" id="KW-1133">Transmembrane helix</keyword>
<evidence type="ECO:0000313" key="7">
    <source>
        <dbReference type="EMBL" id="GFO39312.1"/>
    </source>
</evidence>
<dbReference type="Pfam" id="PF22633">
    <property type="entry name" value="F5_F8_type_C_2"/>
    <property type="match status" value="1"/>
</dbReference>
<dbReference type="SMART" id="SM00607">
    <property type="entry name" value="FTP"/>
    <property type="match status" value="1"/>
</dbReference>
<gene>
    <name evidence="7" type="ORF">PoB_006581700</name>
</gene>
<evidence type="ECO:0000256" key="4">
    <source>
        <dbReference type="SAM" id="MobiDB-lite"/>
    </source>
</evidence>
<keyword evidence="5" id="KW-0472">Membrane</keyword>
<dbReference type="InterPro" id="IPR052108">
    <property type="entry name" value="MEGF/SIB"/>
</dbReference>
<dbReference type="Gene3D" id="2.170.300.10">
    <property type="entry name" value="Tie2 ligand-binding domain superfamily"/>
    <property type="match status" value="3"/>
</dbReference>
<dbReference type="Gene3D" id="2.60.120.260">
    <property type="entry name" value="Galactose-binding domain-like"/>
    <property type="match status" value="1"/>
</dbReference>
<feature type="compositionally biased region" description="Polar residues" evidence="4">
    <location>
        <begin position="688"/>
        <end position="697"/>
    </location>
</feature>
<evidence type="ECO:0000259" key="6">
    <source>
        <dbReference type="SMART" id="SM00607"/>
    </source>
</evidence>
<keyword evidence="3" id="KW-1015">Disulfide bond</keyword>
<dbReference type="EMBL" id="BLXT01007490">
    <property type="protein sequence ID" value="GFO39312.1"/>
    <property type="molecule type" value="Genomic_DNA"/>
</dbReference>
<keyword evidence="8" id="KW-1185">Reference proteome</keyword>
<evidence type="ECO:0000256" key="5">
    <source>
        <dbReference type="SAM" id="Phobius"/>
    </source>
</evidence>
<feature type="region of interest" description="Disordered" evidence="4">
    <location>
        <begin position="686"/>
        <end position="758"/>
    </location>
</feature>
<dbReference type="Proteomes" id="UP000735302">
    <property type="component" value="Unassembled WGS sequence"/>
</dbReference>
<dbReference type="AlphaFoldDB" id="A0AAV4D576"/>
<protein>
    <submittedName>
        <fullName evidence="7">Multiple epidermal growth factor-like domains 10</fullName>
    </submittedName>
</protein>
<feature type="region of interest" description="Disordered" evidence="4">
    <location>
        <begin position="800"/>
        <end position="822"/>
    </location>
</feature>
<dbReference type="GO" id="GO:0046872">
    <property type="term" value="F:metal ion binding"/>
    <property type="evidence" value="ECO:0007669"/>
    <property type="project" value="UniProtKB-KW"/>
</dbReference>
<sequence length="822" mass="88692">MHVVCLASCDSIPEQFIPDGVTHHILNSVFNGLNPGPTTQSQTCSPGWFGDRCQFQCHCAANTDCDPSNGACSGGCDPQWFGPACQYDVSQFTTSNGLWLTDSDDRTCNNDGNAESVTVALVTPHPLTWVRVVVGGSSYVNDFQLSYRTSVFAPSKQCTEARSAKVDENTLDIFCLTSVVVSHVTLSGAAVPGLCTLYISGGRNVALKQATEQSSRYYGWGDAKNAVDGTPSGSGINFDRTSTCSHTSDADLAPKPGWWRVTFSNDVEIHRFIIYNRRDCCQKRLVNFTIQAYSSSGTNPVYSYTDPGGLAQLVYTVVPSPPIQSPVESARFDLNKNTDRLSIMALCEVYAFGEVVCPAGKFGRHCERDCNCADQTEACFVSTGGCPSGCAAGYLGEDCYTPCEDGKYGVECNETCSSNCAQSTNICNPVNGACNGGCGSTPGYRPPLCKERCSPGTYGIECVQNCSDHCAGQNNMCDILFGVCEFGCDPGYQSVQCDIKCDPGRYGQDCKETCSDHCAGESKSCNHVSGRCDLRCQDRFYGPLCKDECPGERYGRNCDKTCSAHCAGPSKTCDWINGSCGFGCDPGYLPPMCDEVCPRDRYGAGCNETCSEHCAGQLNICDHRDGTCLLGCEEGYAPPNCDTETSEQSIGSEQTVGIITGVVVATVTVVVAALVLGMFLWRRRRSATNHSQSPSSNEEVRGDAQQLSLPPPPGRLVRSINDKKYENQNHMSTQGKQNQRPCHTLPGPENNGDGDHVYETTDEPYDRPLSLFSASGPYETPLPFGVTTGSHKKYNNQIKNDGAGQDETRANNYQNLESVSVM</sequence>
<keyword evidence="2" id="KW-0106">Calcium</keyword>
<feature type="compositionally biased region" description="Polar residues" evidence="4">
    <location>
        <begin position="728"/>
        <end position="741"/>
    </location>
</feature>
<evidence type="ECO:0000256" key="2">
    <source>
        <dbReference type="ARBA" id="ARBA00022837"/>
    </source>
</evidence>
<evidence type="ECO:0000313" key="8">
    <source>
        <dbReference type="Proteomes" id="UP000735302"/>
    </source>
</evidence>
<keyword evidence="1" id="KW-0479">Metal-binding</keyword>
<accession>A0AAV4D576</accession>
<keyword evidence="5" id="KW-0812">Transmembrane</keyword>
<evidence type="ECO:0000256" key="3">
    <source>
        <dbReference type="ARBA" id="ARBA00023157"/>
    </source>
</evidence>
<proteinExistence type="predicted"/>
<evidence type="ECO:0000256" key="1">
    <source>
        <dbReference type="ARBA" id="ARBA00022723"/>
    </source>
</evidence>
<feature type="domain" description="Fucolectin tachylectin-4 pentraxin-1" evidence="6">
    <location>
        <begin position="202"/>
        <end position="360"/>
    </location>
</feature>
<dbReference type="SUPFAM" id="SSF49785">
    <property type="entry name" value="Galactose-binding domain-like"/>
    <property type="match status" value="1"/>
</dbReference>
<dbReference type="PANTHER" id="PTHR24035:SF109">
    <property type="entry name" value="PROTEIN DRAPER"/>
    <property type="match status" value="1"/>
</dbReference>
<feature type="transmembrane region" description="Helical" evidence="5">
    <location>
        <begin position="656"/>
        <end position="681"/>
    </location>
</feature>
<organism evidence="7 8">
    <name type="scientific">Plakobranchus ocellatus</name>
    <dbReference type="NCBI Taxonomy" id="259542"/>
    <lineage>
        <taxon>Eukaryota</taxon>
        <taxon>Metazoa</taxon>
        <taxon>Spiralia</taxon>
        <taxon>Lophotrochozoa</taxon>
        <taxon>Mollusca</taxon>
        <taxon>Gastropoda</taxon>
        <taxon>Heterobranchia</taxon>
        <taxon>Euthyneura</taxon>
        <taxon>Panpulmonata</taxon>
        <taxon>Sacoglossa</taxon>
        <taxon>Placobranchoidea</taxon>
        <taxon>Plakobranchidae</taxon>
        <taxon>Plakobranchus</taxon>
    </lineage>
</organism>
<reference evidence="7 8" key="1">
    <citation type="journal article" date="2021" name="Elife">
        <title>Chloroplast acquisition without the gene transfer in kleptoplastic sea slugs, Plakobranchus ocellatus.</title>
        <authorList>
            <person name="Maeda T."/>
            <person name="Takahashi S."/>
            <person name="Yoshida T."/>
            <person name="Shimamura S."/>
            <person name="Takaki Y."/>
            <person name="Nagai Y."/>
            <person name="Toyoda A."/>
            <person name="Suzuki Y."/>
            <person name="Arimoto A."/>
            <person name="Ishii H."/>
            <person name="Satoh N."/>
            <person name="Nishiyama T."/>
            <person name="Hasebe M."/>
            <person name="Maruyama T."/>
            <person name="Minagawa J."/>
            <person name="Obokata J."/>
            <person name="Shigenobu S."/>
        </authorList>
    </citation>
    <scope>NUCLEOTIDE SEQUENCE [LARGE SCALE GENOMIC DNA]</scope>
</reference>
<dbReference type="InterPro" id="IPR008979">
    <property type="entry name" value="Galactose-bd-like_sf"/>
</dbReference>
<name>A0AAV4D576_9GAST</name>
<dbReference type="PANTHER" id="PTHR24035">
    <property type="entry name" value="MULTIPLE EPIDERMAL GROWTH FACTOR-LIKE DOMAINS PROTEIN"/>
    <property type="match status" value="1"/>
</dbReference>